<organism evidence="2 3">
    <name type="scientific">Apibacter mensalis</name>
    <dbReference type="NCBI Taxonomy" id="1586267"/>
    <lineage>
        <taxon>Bacteria</taxon>
        <taxon>Pseudomonadati</taxon>
        <taxon>Bacteroidota</taxon>
        <taxon>Flavobacteriia</taxon>
        <taxon>Flavobacteriales</taxon>
        <taxon>Weeksellaceae</taxon>
        <taxon>Apibacter</taxon>
    </lineage>
</organism>
<evidence type="ECO:0000256" key="1">
    <source>
        <dbReference type="SAM" id="Phobius"/>
    </source>
</evidence>
<evidence type="ECO:0000313" key="3">
    <source>
        <dbReference type="Proteomes" id="UP000182761"/>
    </source>
</evidence>
<reference evidence="2 3" key="1">
    <citation type="submission" date="2016-01" db="EMBL/GenBank/DDBJ databases">
        <authorList>
            <person name="McClelland M."/>
            <person name="Jain A."/>
            <person name="Saraogi P."/>
            <person name="Mendelson R."/>
            <person name="Westerman R."/>
            <person name="SanMiguel P."/>
            <person name="Csonka L."/>
        </authorList>
    </citation>
    <scope>NUCLEOTIDE SEQUENCE [LARGE SCALE GENOMIC DNA]</scope>
    <source>
        <strain evidence="2 3">R-53146</strain>
    </source>
</reference>
<proteinExistence type="predicted"/>
<accession>A0A0X3ANX1</accession>
<dbReference type="Proteomes" id="UP000182761">
    <property type="component" value="Unassembled WGS sequence"/>
</dbReference>
<keyword evidence="3" id="KW-1185">Reference proteome</keyword>
<protein>
    <submittedName>
        <fullName evidence="2">Phage shock protein C (PspC) family protein</fullName>
    </submittedName>
</protein>
<gene>
    <name evidence="2" type="ORF">Ga0061079_10355</name>
</gene>
<keyword evidence="1" id="KW-1133">Transmembrane helix</keyword>
<dbReference type="EMBL" id="FCOR01000003">
    <property type="protein sequence ID" value="CVK15745.1"/>
    <property type="molecule type" value="Genomic_DNA"/>
</dbReference>
<sequence>MIEKLRTLFEANGFEVISRVSEKFGVRASKLRLLFIYLSFITLGGIFALYLTGAFFLWIKDSIVTKRPSVFDL</sequence>
<dbReference type="OrthoDB" id="674853at2"/>
<keyword evidence="1" id="KW-0472">Membrane</keyword>
<feature type="transmembrane region" description="Helical" evidence="1">
    <location>
        <begin position="34"/>
        <end position="59"/>
    </location>
</feature>
<keyword evidence="1" id="KW-0812">Transmembrane</keyword>
<name>A0A0X3ANX1_9FLAO</name>
<evidence type="ECO:0000313" key="2">
    <source>
        <dbReference type="EMBL" id="CVK15745.1"/>
    </source>
</evidence>
<dbReference type="RefSeq" id="WP_055424972.1">
    <property type="nucleotide sequence ID" value="NZ_FCOR01000003.1"/>
</dbReference>
<dbReference type="STRING" id="1586267.GCA_001418685_00577"/>
<dbReference type="AlphaFoldDB" id="A0A0X3ANX1"/>